<evidence type="ECO:0000256" key="1">
    <source>
        <dbReference type="ARBA" id="ARBA00004952"/>
    </source>
</evidence>
<dbReference type="InterPro" id="IPR053190">
    <property type="entry name" value="NAPRTase-like"/>
</dbReference>
<dbReference type="Proteomes" id="UP000509301">
    <property type="component" value="Chromosome"/>
</dbReference>
<dbReference type="Pfam" id="PF02749">
    <property type="entry name" value="QRPTase_N"/>
    <property type="match status" value="1"/>
</dbReference>
<dbReference type="RefSeq" id="WP_174629034.1">
    <property type="nucleotide sequence ID" value="NZ_CP049074.1"/>
</dbReference>
<feature type="domain" description="Nicotinate phosphoribosyltransferase C-terminal" evidence="10">
    <location>
        <begin position="348"/>
        <end position="387"/>
    </location>
</feature>
<dbReference type="InterPro" id="IPR022412">
    <property type="entry name" value="Quinolinate_PRibosylTrfase_N"/>
</dbReference>
<sequence length="392" mass="44013">MRLYIASSKEIKDGKITDIYFERTSKALEKAGITNVKVRMEFHSYGLPKEYEWAVFAGLEEALYLLEGKDVNVYAMEEGTLFKEVEPVITIEGNYLDFGVLETALLGILRHSSSIATKAARIKRLAFDKQVIFFGLRSVHPAIAPMTDRSAYIGGMDGVSGAFSEELLGVKPSGTMPHALMLVVGDNVEAWKIFDAGVEPDVPRIVLADTFEDERTEAIKAAKLLGERLSGIRLDTPSSRRGNFRKIIQEVRWTLNLHGFHNVKIIVSGGLDEPQILELRDYVDGFGVGTSVAFPESVDFSADIVEKWVNNQWVPLTKRGKWPGAKQVFRCKRFDDVIVPWGKQMEGCEPLLHKFMEHGKLVRDLPSPQEIRERVISQLKDLPNDEKLTSAM</sequence>
<comment type="pathway">
    <text evidence="1">Cofactor biosynthesis; NAD(+) biosynthesis; nicotinate D-ribonucleotide from nicotinate: step 1/1.</text>
</comment>
<keyword evidence="3" id="KW-0597">Phosphoprotein</keyword>
<evidence type="ECO:0000259" key="8">
    <source>
        <dbReference type="Pfam" id="PF01729"/>
    </source>
</evidence>
<dbReference type="OrthoDB" id="371831at2157"/>
<keyword evidence="6 11" id="KW-0808">Transferase</keyword>
<keyword evidence="5" id="KW-0662">Pyridine nucleotide biosynthesis</keyword>
<feature type="domain" description="Quinolinate phosphoribosyl transferase N-terminal" evidence="9">
    <location>
        <begin position="18"/>
        <end position="113"/>
    </location>
</feature>
<evidence type="ECO:0000313" key="12">
    <source>
        <dbReference type="Proteomes" id="UP000509301"/>
    </source>
</evidence>
<dbReference type="InterPro" id="IPR041619">
    <property type="entry name" value="NAPRTase_C"/>
</dbReference>
<dbReference type="InterPro" id="IPR013785">
    <property type="entry name" value="Aldolase_TIM"/>
</dbReference>
<evidence type="ECO:0000259" key="10">
    <source>
        <dbReference type="Pfam" id="PF17956"/>
    </source>
</evidence>
<keyword evidence="11" id="KW-0328">Glycosyltransferase</keyword>
<evidence type="ECO:0000259" key="9">
    <source>
        <dbReference type="Pfam" id="PF02749"/>
    </source>
</evidence>
<dbReference type="PIRSF" id="PIRSF000484">
    <property type="entry name" value="NAPRT"/>
    <property type="match status" value="1"/>
</dbReference>
<dbReference type="KEGG" id="mten:GWK48_01720"/>
<evidence type="ECO:0000313" key="11">
    <source>
        <dbReference type="EMBL" id="QKQ99281.1"/>
    </source>
</evidence>
<accession>A0A6N0NRE5</accession>
<dbReference type="SUPFAM" id="SSF51690">
    <property type="entry name" value="Nicotinate/Quinolinate PRTase C-terminal domain-like"/>
    <property type="match status" value="1"/>
</dbReference>
<dbReference type="InterPro" id="IPR036068">
    <property type="entry name" value="Nicotinate_pribotase-like_C"/>
</dbReference>
<dbReference type="CDD" id="cd01571">
    <property type="entry name" value="NAPRTase_B"/>
    <property type="match status" value="1"/>
</dbReference>
<dbReference type="PANTHER" id="PTHR43202:SF1">
    <property type="entry name" value="NICOTINATE PHOSPHORIBOSYLTRANSFERASE"/>
    <property type="match status" value="1"/>
</dbReference>
<dbReference type="EMBL" id="CP049074">
    <property type="protein sequence ID" value="QKQ99281.1"/>
    <property type="molecule type" value="Genomic_DNA"/>
</dbReference>
<evidence type="ECO:0000256" key="5">
    <source>
        <dbReference type="ARBA" id="ARBA00022642"/>
    </source>
</evidence>
<dbReference type="AlphaFoldDB" id="A0A6N0NRE5"/>
<evidence type="ECO:0000256" key="2">
    <source>
        <dbReference type="ARBA" id="ARBA00013236"/>
    </source>
</evidence>
<dbReference type="GO" id="GO:0004516">
    <property type="term" value="F:nicotinate phosphoribosyltransferase activity"/>
    <property type="evidence" value="ECO:0007669"/>
    <property type="project" value="UniProtKB-EC"/>
</dbReference>
<dbReference type="UniPathway" id="UPA00253">
    <property type="reaction ID" value="UER00457"/>
</dbReference>
<dbReference type="InterPro" id="IPR035809">
    <property type="entry name" value="NAPRTase_arc-type"/>
</dbReference>
<gene>
    <name evidence="11" type="ORF">GWK48_01720</name>
</gene>
<dbReference type="PANTHER" id="PTHR43202">
    <property type="entry name" value="NICOTINATE-NUCLEOTIDE PYROPHOSPHORYLASE"/>
    <property type="match status" value="1"/>
</dbReference>
<feature type="domain" description="Quinolinate phosphoribosyl transferase C-terminal" evidence="8">
    <location>
        <begin position="115"/>
        <end position="301"/>
    </location>
</feature>
<proteinExistence type="predicted"/>
<protein>
    <recommendedName>
        <fullName evidence="2">nicotinate phosphoribosyltransferase</fullName>
        <ecNumber evidence="2">6.3.4.21</ecNumber>
    </recommendedName>
</protein>
<name>A0A6N0NRE5_9CREN</name>
<evidence type="ECO:0000256" key="3">
    <source>
        <dbReference type="ARBA" id="ARBA00022553"/>
    </source>
</evidence>
<dbReference type="Gene3D" id="3.90.1170.20">
    <property type="entry name" value="Quinolinate phosphoribosyl transferase, N-terminal domain"/>
    <property type="match status" value="1"/>
</dbReference>
<keyword evidence="12" id="KW-1185">Reference proteome</keyword>
<dbReference type="EC" id="6.3.4.21" evidence="2"/>
<organism evidence="11 12">
    <name type="scientific">Metallosphaera tengchongensis</name>
    <dbReference type="NCBI Taxonomy" id="1532350"/>
    <lineage>
        <taxon>Archaea</taxon>
        <taxon>Thermoproteota</taxon>
        <taxon>Thermoprotei</taxon>
        <taxon>Sulfolobales</taxon>
        <taxon>Sulfolobaceae</taxon>
        <taxon>Metallosphaera</taxon>
    </lineage>
</organism>
<comment type="catalytic activity">
    <reaction evidence="7">
        <text>5-phospho-alpha-D-ribose 1-diphosphate + nicotinate + ATP + H2O = nicotinate beta-D-ribonucleotide + ADP + phosphate + diphosphate</text>
        <dbReference type="Rhea" id="RHEA:36163"/>
        <dbReference type="ChEBI" id="CHEBI:15377"/>
        <dbReference type="ChEBI" id="CHEBI:30616"/>
        <dbReference type="ChEBI" id="CHEBI:32544"/>
        <dbReference type="ChEBI" id="CHEBI:33019"/>
        <dbReference type="ChEBI" id="CHEBI:43474"/>
        <dbReference type="ChEBI" id="CHEBI:57502"/>
        <dbReference type="ChEBI" id="CHEBI:58017"/>
        <dbReference type="ChEBI" id="CHEBI:456216"/>
        <dbReference type="EC" id="6.3.4.21"/>
    </reaction>
</comment>
<evidence type="ECO:0000256" key="6">
    <source>
        <dbReference type="ARBA" id="ARBA00022679"/>
    </source>
</evidence>
<dbReference type="GO" id="GO:0004514">
    <property type="term" value="F:nicotinate-nucleotide diphosphorylase (carboxylating) activity"/>
    <property type="evidence" value="ECO:0007669"/>
    <property type="project" value="InterPro"/>
</dbReference>
<dbReference type="GO" id="GO:0009435">
    <property type="term" value="P:NAD+ biosynthetic process"/>
    <property type="evidence" value="ECO:0007669"/>
    <property type="project" value="UniProtKB-UniPathway"/>
</dbReference>
<dbReference type="Pfam" id="PF01729">
    <property type="entry name" value="QRPTase_C"/>
    <property type="match status" value="1"/>
</dbReference>
<dbReference type="Pfam" id="PF17956">
    <property type="entry name" value="NAPRTase_C"/>
    <property type="match status" value="1"/>
</dbReference>
<dbReference type="SUPFAM" id="SSF54675">
    <property type="entry name" value="Nicotinate/Quinolinate PRTase N-terminal domain-like"/>
    <property type="match status" value="1"/>
</dbReference>
<keyword evidence="4 11" id="KW-0436">Ligase</keyword>
<dbReference type="InterPro" id="IPR002638">
    <property type="entry name" value="Quinolinate_PRibosylTrfase_C"/>
</dbReference>
<dbReference type="InterPro" id="IPR007229">
    <property type="entry name" value="Nic_PRibTrfase-Fam"/>
</dbReference>
<dbReference type="Gene3D" id="3.20.20.70">
    <property type="entry name" value="Aldolase class I"/>
    <property type="match status" value="1"/>
</dbReference>
<dbReference type="GeneID" id="55640624"/>
<reference evidence="11 12" key="1">
    <citation type="submission" date="2020-02" db="EMBL/GenBank/DDBJ databases">
        <title>Comparative genome analysis reveals the metabolism and evolution of the thermophilic archaeal genus Metallosphaera.</title>
        <authorList>
            <person name="Jiang C."/>
        </authorList>
    </citation>
    <scope>NUCLEOTIDE SEQUENCE [LARGE SCALE GENOMIC DNA]</scope>
    <source>
        <strain evidence="11 12">Ric-A</strain>
    </source>
</reference>
<dbReference type="Gene3D" id="3.20.140.10">
    <property type="entry name" value="nicotinate phosphoribosyltransferase"/>
    <property type="match status" value="1"/>
</dbReference>
<evidence type="ECO:0000256" key="4">
    <source>
        <dbReference type="ARBA" id="ARBA00022598"/>
    </source>
</evidence>
<dbReference type="InterPro" id="IPR037128">
    <property type="entry name" value="Quinolinate_PRibosylTase_N_sf"/>
</dbReference>
<evidence type="ECO:0000256" key="7">
    <source>
        <dbReference type="ARBA" id="ARBA00048668"/>
    </source>
</evidence>
<dbReference type="NCBIfam" id="NF006415">
    <property type="entry name" value="PRK08662.1"/>
    <property type="match status" value="1"/>
</dbReference>